<name>X1EXA9_9ZZZZ</name>
<sequence length="34" mass="3914">IVGISNIYDFEIINEYQTQTDLDLVIILGKDMIN</sequence>
<protein>
    <submittedName>
        <fullName evidence="1">Uncharacterized protein</fullName>
    </submittedName>
</protein>
<gene>
    <name evidence="1" type="ORF">S01H4_67316</name>
</gene>
<dbReference type="AlphaFoldDB" id="X1EXA9"/>
<evidence type="ECO:0000313" key="1">
    <source>
        <dbReference type="EMBL" id="GAH21814.1"/>
    </source>
</evidence>
<organism evidence="1">
    <name type="scientific">marine sediment metagenome</name>
    <dbReference type="NCBI Taxonomy" id="412755"/>
    <lineage>
        <taxon>unclassified sequences</taxon>
        <taxon>metagenomes</taxon>
        <taxon>ecological metagenomes</taxon>
    </lineage>
</organism>
<proteinExistence type="predicted"/>
<comment type="caution">
    <text evidence="1">The sequence shown here is derived from an EMBL/GenBank/DDBJ whole genome shotgun (WGS) entry which is preliminary data.</text>
</comment>
<feature type="non-terminal residue" evidence="1">
    <location>
        <position position="1"/>
    </location>
</feature>
<dbReference type="EMBL" id="BART01042269">
    <property type="protein sequence ID" value="GAH21814.1"/>
    <property type="molecule type" value="Genomic_DNA"/>
</dbReference>
<reference evidence="1" key="1">
    <citation type="journal article" date="2014" name="Front. Microbiol.">
        <title>High frequency of phylogenetically diverse reductive dehalogenase-homologous genes in deep subseafloor sedimentary metagenomes.</title>
        <authorList>
            <person name="Kawai M."/>
            <person name="Futagami T."/>
            <person name="Toyoda A."/>
            <person name="Takaki Y."/>
            <person name="Nishi S."/>
            <person name="Hori S."/>
            <person name="Arai W."/>
            <person name="Tsubouchi T."/>
            <person name="Morono Y."/>
            <person name="Uchiyama I."/>
            <person name="Ito T."/>
            <person name="Fujiyama A."/>
            <person name="Inagaki F."/>
            <person name="Takami H."/>
        </authorList>
    </citation>
    <scope>NUCLEOTIDE SEQUENCE</scope>
    <source>
        <strain evidence="1">Expedition CK06-06</strain>
    </source>
</reference>
<accession>X1EXA9</accession>